<dbReference type="PaxDb" id="3708-A0A078HQJ1"/>
<dbReference type="SUPFAM" id="SSF51126">
    <property type="entry name" value="Pectin lyase-like"/>
    <property type="match status" value="1"/>
</dbReference>
<dbReference type="OMA" id="FYNCEIF"/>
<reference evidence="2" key="2">
    <citation type="submission" date="2014-06" db="EMBL/GenBank/DDBJ databases">
        <authorList>
            <person name="Genoscope - CEA"/>
        </authorList>
    </citation>
    <scope>NUCLEOTIDE SEQUENCE</scope>
</reference>
<reference evidence="1" key="3">
    <citation type="submission" date="2021-01" db="EMBL/GenBank/DDBJ databases">
        <authorList>
            <consortium name="Genoscope - CEA"/>
            <person name="William W."/>
        </authorList>
    </citation>
    <scope>NUCLEOTIDE SEQUENCE</scope>
</reference>
<name>A0A078HQJ1_BRANA</name>
<dbReference type="EMBL" id="HG994365">
    <property type="protein sequence ID" value="CAF2078296.1"/>
    <property type="molecule type" value="Genomic_DNA"/>
</dbReference>
<sequence>MAFTSDNQSVAAFVAADKVAFYHCAFFFSLHNTLFDTSKVPSTSSSVVKLPFYNCEIFVVSDKRVKPYGSITAHHIKKADENTGYVFIRGKVYGIDDVYLGRAKGPYSRMEKRTAPNRSYDGSTKDLYHAEYKCPGPGADRQRRSDWAKELTKQEVEFFLSIDFIDGTYWLPVLLQQTFSRLAFGVSRFGVAWGKNIRRMSFFLQQVSIRNSFLSFCFTLQFFEE</sequence>
<dbReference type="EMBL" id="LK032438">
    <property type="protein sequence ID" value="CDY39028.1"/>
    <property type="molecule type" value="Genomic_DNA"/>
</dbReference>
<dbReference type="Proteomes" id="UP000028999">
    <property type="component" value="Unassembled WGS sequence"/>
</dbReference>
<dbReference type="GO" id="GO:0030599">
    <property type="term" value="F:pectinesterase activity"/>
    <property type="evidence" value="ECO:0000318"/>
    <property type="project" value="GO_Central"/>
</dbReference>
<evidence type="ECO:0000313" key="2">
    <source>
        <dbReference type="EMBL" id="CDY39028.1"/>
    </source>
</evidence>
<dbReference type="STRING" id="3708.A0A078HQJ1"/>
<dbReference type="Proteomes" id="UP001295469">
    <property type="component" value="Chromosome C01"/>
</dbReference>
<evidence type="ECO:0000313" key="1">
    <source>
        <dbReference type="EMBL" id="CAF2078296.1"/>
    </source>
</evidence>
<accession>A0A078HQJ1</accession>
<dbReference type="GO" id="GO:0045490">
    <property type="term" value="P:pectin catabolic process"/>
    <property type="evidence" value="ECO:0000318"/>
    <property type="project" value="GO_Central"/>
</dbReference>
<organism evidence="2 3">
    <name type="scientific">Brassica napus</name>
    <name type="common">Rape</name>
    <dbReference type="NCBI Taxonomy" id="3708"/>
    <lineage>
        <taxon>Eukaryota</taxon>
        <taxon>Viridiplantae</taxon>
        <taxon>Streptophyta</taxon>
        <taxon>Embryophyta</taxon>
        <taxon>Tracheophyta</taxon>
        <taxon>Spermatophyta</taxon>
        <taxon>Magnoliopsida</taxon>
        <taxon>eudicotyledons</taxon>
        <taxon>Gunneridae</taxon>
        <taxon>Pentapetalae</taxon>
        <taxon>rosids</taxon>
        <taxon>malvids</taxon>
        <taxon>Brassicales</taxon>
        <taxon>Brassicaceae</taxon>
        <taxon>Brassiceae</taxon>
        <taxon>Brassica</taxon>
    </lineage>
</organism>
<protein>
    <submittedName>
        <fullName evidence="1">(rape) hypothetical protein</fullName>
    </submittedName>
    <submittedName>
        <fullName evidence="2">BnaC01g34920D protein</fullName>
    </submittedName>
</protein>
<dbReference type="PANTHER" id="PTHR31321:SF105">
    <property type="entry name" value="PECTINESTERASE CATALYTIC DOMAIN-CONTAINING PROTEIN"/>
    <property type="match status" value="1"/>
</dbReference>
<dbReference type="UniPathway" id="UPA00545">
    <property type="reaction ID" value="UER00823"/>
</dbReference>
<evidence type="ECO:0000313" key="3">
    <source>
        <dbReference type="Proteomes" id="UP000028999"/>
    </source>
</evidence>
<dbReference type="Gene3D" id="2.160.20.10">
    <property type="entry name" value="Single-stranded right-handed beta-helix, Pectin lyase-like"/>
    <property type="match status" value="1"/>
</dbReference>
<reference evidence="2 3" key="1">
    <citation type="journal article" date="2014" name="Science">
        <title>Plant genetics. Early allopolyploid evolution in the post-Neolithic Brassica napus oilseed genome.</title>
        <authorList>
            <person name="Chalhoub B."/>
            <person name="Denoeud F."/>
            <person name="Liu S."/>
            <person name="Parkin I.A."/>
            <person name="Tang H."/>
            <person name="Wang X."/>
            <person name="Chiquet J."/>
            <person name="Belcram H."/>
            <person name="Tong C."/>
            <person name="Samans B."/>
            <person name="Correa M."/>
            <person name="Da Silva C."/>
            <person name="Just J."/>
            <person name="Falentin C."/>
            <person name="Koh C.S."/>
            <person name="Le Clainche I."/>
            <person name="Bernard M."/>
            <person name="Bento P."/>
            <person name="Noel B."/>
            <person name="Labadie K."/>
            <person name="Alberti A."/>
            <person name="Charles M."/>
            <person name="Arnaud D."/>
            <person name="Guo H."/>
            <person name="Daviaud C."/>
            <person name="Alamery S."/>
            <person name="Jabbari K."/>
            <person name="Zhao M."/>
            <person name="Edger P.P."/>
            <person name="Chelaifa H."/>
            <person name="Tack D."/>
            <person name="Lassalle G."/>
            <person name="Mestiri I."/>
            <person name="Schnel N."/>
            <person name="Le Paslier M.C."/>
            <person name="Fan G."/>
            <person name="Renault V."/>
            <person name="Bayer P.E."/>
            <person name="Golicz A.A."/>
            <person name="Manoli S."/>
            <person name="Lee T.H."/>
            <person name="Thi V.H."/>
            <person name="Chalabi S."/>
            <person name="Hu Q."/>
            <person name="Fan C."/>
            <person name="Tollenaere R."/>
            <person name="Lu Y."/>
            <person name="Battail C."/>
            <person name="Shen J."/>
            <person name="Sidebottom C.H."/>
            <person name="Wang X."/>
            <person name="Canaguier A."/>
            <person name="Chauveau A."/>
            <person name="Berard A."/>
            <person name="Deniot G."/>
            <person name="Guan M."/>
            <person name="Liu Z."/>
            <person name="Sun F."/>
            <person name="Lim Y.P."/>
            <person name="Lyons E."/>
            <person name="Town C.D."/>
            <person name="Bancroft I."/>
            <person name="Wang X."/>
            <person name="Meng J."/>
            <person name="Ma J."/>
            <person name="Pires J.C."/>
            <person name="King G.J."/>
            <person name="Brunel D."/>
            <person name="Delourme R."/>
            <person name="Renard M."/>
            <person name="Aury J.M."/>
            <person name="Adams K.L."/>
            <person name="Batley J."/>
            <person name="Snowdon R.J."/>
            <person name="Tost J."/>
            <person name="Edwards D."/>
            <person name="Zhou Y."/>
            <person name="Hua W."/>
            <person name="Sharpe A.G."/>
            <person name="Paterson A.H."/>
            <person name="Guan C."/>
            <person name="Wincker P."/>
        </authorList>
    </citation>
    <scope>NUCLEOTIDE SEQUENCE [LARGE SCALE GENOMIC DNA]</scope>
    <source>
        <strain evidence="3">cv. Darmor-bzh</strain>
    </source>
</reference>
<proteinExistence type="predicted"/>
<keyword evidence="3" id="KW-1185">Reference proteome</keyword>
<dbReference type="PANTHER" id="PTHR31321">
    <property type="entry name" value="ACYL-COA THIOESTER HYDROLASE YBHC-RELATED"/>
    <property type="match status" value="1"/>
</dbReference>
<dbReference type="AlphaFoldDB" id="A0A078HQJ1"/>
<gene>
    <name evidence="2" type="primary">BnaC01g34920D</name>
    <name evidence="1" type="ORF">DARMORV10_C01P47220.1</name>
    <name evidence="2" type="ORF">GSBRNA2T00067160001</name>
</gene>
<dbReference type="InterPro" id="IPR011050">
    <property type="entry name" value="Pectin_lyase_fold/virulence"/>
</dbReference>
<dbReference type="Gramene" id="CDY39028">
    <property type="protein sequence ID" value="CDY39028"/>
    <property type="gene ID" value="GSBRNA2T00067160001"/>
</dbReference>
<dbReference type="InterPro" id="IPR012334">
    <property type="entry name" value="Pectin_lyas_fold"/>
</dbReference>